<dbReference type="GO" id="GO:0008765">
    <property type="term" value="F:UDP-N-acetylmuramoylalanyl-D-glutamate-2,6-diaminopimelate ligase activity"/>
    <property type="evidence" value="ECO:0007669"/>
    <property type="project" value="UniProtKB-UniRule"/>
</dbReference>
<comment type="subcellular location">
    <subcellularLocation>
        <location evidence="11 12">Cytoplasm</location>
    </subcellularLocation>
</comment>
<dbReference type="OrthoDB" id="9800958at2"/>
<evidence type="ECO:0000256" key="4">
    <source>
        <dbReference type="ARBA" id="ARBA00022618"/>
    </source>
</evidence>
<dbReference type="SUPFAM" id="SSF53623">
    <property type="entry name" value="MurD-like peptide ligases, catalytic domain"/>
    <property type="match status" value="1"/>
</dbReference>
<keyword evidence="3 11" id="KW-0436">Ligase</keyword>
<evidence type="ECO:0000259" key="14">
    <source>
        <dbReference type="Pfam" id="PF02875"/>
    </source>
</evidence>
<feature type="binding site" evidence="11">
    <location>
        <position position="37"/>
    </location>
    <ligand>
        <name>UDP-N-acetyl-alpha-D-muramoyl-L-alanyl-D-glutamate</name>
        <dbReference type="ChEBI" id="CHEBI:83900"/>
    </ligand>
</feature>
<feature type="binding site" evidence="11">
    <location>
        <position position="190"/>
    </location>
    <ligand>
        <name>UDP-N-acetyl-alpha-D-muramoyl-L-alanyl-D-glutamate</name>
        <dbReference type="ChEBI" id="CHEBI:83900"/>
    </ligand>
</feature>
<feature type="binding site" evidence="11">
    <location>
        <position position="192"/>
    </location>
    <ligand>
        <name>UDP-N-acetyl-alpha-D-muramoyl-L-alanyl-D-glutamate</name>
        <dbReference type="ChEBI" id="CHEBI:83900"/>
    </ligand>
</feature>
<keyword evidence="7 11" id="KW-0133">Cell shape</keyword>
<dbReference type="HAMAP" id="MF_00208">
    <property type="entry name" value="MurE"/>
    <property type="match status" value="1"/>
</dbReference>
<dbReference type="InterPro" id="IPR018109">
    <property type="entry name" value="Folylpolyglutamate_synth_CS"/>
</dbReference>
<feature type="domain" description="Mur ligase N-terminal catalytic" evidence="13">
    <location>
        <begin position="30"/>
        <end position="76"/>
    </location>
</feature>
<sequence>MNKKSLKTVAEGLKIKGFLKDIVGDEQTIIEGVAFDSRNLKKGDLFCCVVGDNTDGHLFAEDAIRSGAVALMCSRIPTSVSVPVLLVEDVRRAMGLVSSLLEGDPCRSMTLVSVTGTNGKSTTTYMIRSIMSQRLKVGLLGTIEYHDGDRSFKADRTTPEGPDIQALLGRMVVSGCDGCVMEASSHGISQGRLEGLSFDVAVFTNLTQEHLDYHGDMESYFKAKTDLFDSYMKDDSSKIFNLDDRYGRALHSRFPDGISYGIASDADVRADNLSLGVDGIGFDLTIEGSTSPVRIPIIGRYNVSNALAAAAACWSIGFSREEIVTGLEMLPAVPGRMERFVFDNGLCAVVDYAHSPDALENLLRSLRELCKGKLISVFGLGGERFRDNRWTMGEIAAKMADHLVLTMDNPRGEDPEDIVEDILTGVRKIPDASFEIVIEREKAVQIALDLGGAGDIVAISGKGPESYILIKGRKIPYSDSQAVVSWAGSRKRDWR</sequence>
<feature type="domain" description="Mur ligase central" evidence="15">
    <location>
        <begin position="114"/>
        <end position="313"/>
    </location>
</feature>
<gene>
    <name evidence="11" type="primary">murE</name>
    <name evidence="16" type="ORF">SAMN06275492_101167</name>
</gene>
<dbReference type="InterPro" id="IPR013221">
    <property type="entry name" value="Mur_ligase_cen"/>
</dbReference>
<dbReference type="AlphaFoldDB" id="A0A1X7I7A6"/>
<feature type="binding site" evidence="11">
    <location>
        <position position="184"/>
    </location>
    <ligand>
        <name>UDP-N-acetyl-alpha-D-muramoyl-L-alanyl-D-glutamate</name>
        <dbReference type="ChEBI" id="CHEBI:83900"/>
    </ligand>
</feature>
<evidence type="ECO:0000256" key="9">
    <source>
        <dbReference type="ARBA" id="ARBA00023306"/>
    </source>
</evidence>
<comment type="similarity">
    <text evidence="1 11">Belongs to the MurCDEF family. MurE subfamily.</text>
</comment>
<dbReference type="InterPro" id="IPR036615">
    <property type="entry name" value="Mur_ligase_C_dom_sf"/>
</dbReference>
<protein>
    <recommendedName>
        <fullName evidence="11">UDP-N-acetylmuramoyl-L-alanyl-D-glutamate--2,6-diaminopimelate ligase</fullName>
        <ecNumber evidence="11">6.3.2.13</ecNumber>
    </recommendedName>
    <alternativeName>
        <fullName evidence="11">Meso-A2pm-adding enzyme</fullName>
    </alternativeName>
    <alternativeName>
        <fullName evidence="11">Meso-diaminopimelate-adding enzyme</fullName>
    </alternativeName>
    <alternativeName>
        <fullName evidence="11">UDP-MurNAc-L-Ala-D-Glu:meso-diaminopimelate ligase</fullName>
    </alternativeName>
    <alternativeName>
        <fullName evidence="11">UDP-MurNAc-tripeptide synthetase</fullName>
    </alternativeName>
    <alternativeName>
        <fullName evidence="11">UDP-N-acetylmuramyl-tripeptide synthetase</fullName>
    </alternativeName>
</protein>
<feature type="binding site" evidence="11">
    <location>
        <begin position="408"/>
        <end position="411"/>
    </location>
    <ligand>
        <name>meso-2,6-diaminopimelate</name>
        <dbReference type="ChEBI" id="CHEBI:57791"/>
    </ligand>
</feature>
<organism evidence="16 17">
    <name type="scientific">Dethiosulfovibrio salsuginis</name>
    <dbReference type="NCBI Taxonomy" id="561720"/>
    <lineage>
        <taxon>Bacteria</taxon>
        <taxon>Thermotogati</taxon>
        <taxon>Synergistota</taxon>
        <taxon>Synergistia</taxon>
        <taxon>Synergistales</taxon>
        <taxon>Dethiosulfovibrionaceae</taxon>
        <taxon>Dethiosulfovibrio</taxon>
    </lineage>
</organism>
<feature type="binding site" evidence="11">
    <location>
        <begin position="157"/>
        <end position="158"/>
    </location>
    <ligand>
        <name>UDP-N-acetyl-alpha-D-muramoyl-L-alanyl-D-glutamate</name>
        <dbReference type="ChEBI" id="CHEBI:83900"/>
    </ligand>
</feature>
<keyword evidence="9 11" id="KW-0131">Cell cycle</keyword>
<feature type="short sequence motif" description="Meso-diaminopimelate recognition motif" evidence="11">
    <location>
        <begin position="408"/>
        <end position="411"/>
    </location>
</feature>
<keyword evidence="10 11" id="KW-0961">Cell wall biogenesis/degradation</keyword>
<dbReference type="Proteomes" id="UP000193355">
    <property type="component" value="Unassembled WGS sequence"/>
</dbReference>
<dbReference type="InterPro" id="IPR035911">
    <property type="entry name" value="MurE/MurF_N"/>
</dbReference>
<comment type="PTM">
    <text evidence="11">Carboxylation is probably crucial for Mg(2+) binding and, consequently, for the gamma-phosphate positioning of ATP.</text>
</comment>
<keyword evidence="5 11" id="KW-0547">Nucleotide-binding</keyword>
<evidence type="ECO:0000259" key="15">
    <source>
        <dbReference type="Pfam" id="PF08245"/>
    </source>
</evidence>
<keyword evidence="11" id="KW-0460">Magnesium</keyword>
<accession>A0A1X7I7A6</accession>
<dbReference type="Pfam" id="PF08245">
    <property type="entry name" value="Mur_ligase_M"/>
    <property type="match status" value="1"/>
</dbReference>
<dbReference type="GO" id="GO:0071555">
    <property type="term" value="P:cell wall organization"/>
    <property type="evidence" value="ECO:0007669"/>
    <property type="project" value="UniProtKB-KW"/>
</dbReference>
<keyword evidence="8 11" id="KW-0573">Peptidoglycan synthesis</keyword>
<keyword evidence="6 11" id="KW-0067">ATP-binding</keyword>
<dbReference type="GO" id="GO:0000287">
    <property type="term" value="F:magnesium ion binding"/>
    <property type="evidence" value="ECO:0007669"/>
    <property type="project" value="UniProtKB-UniRule"/>
</dbReference>
<feature type="binding site" evidence="11">
    <location>
        <position position="384"/>
    </location>
    <ligand>
        <name>meso-2,6-diaminopimelate</name>
        <dbReference type="ChEBI" id="CHEBI:57791"/>
    </ligand>
</feature>
<dbReference type="Pfam" id="PF01225">
    <property type="entry name" value="Mur_ligase"/>
    <property type="match status" value="1"/>
</dbReference>
<dbReference type="SUPFAM" id="SSF53244">
    <property type="entry name" value="MurD-like peptide ligases, peptide-binding domain"/>
    <property type="match status" value="1"/>
</dbReference>
<comment type="caution">
    <text evidence="11">Lacks conserved residue(s) required for the propagation of feature annotation.</text>
</comment>
<dbReference type="GO" id="GO:0005524">
    <property type="term" value="F:ATP binding"/>
    <property type="evidence" value="ECO:0007669"/>
    <property type="project" value="UniProtKB-UniRule"/>
</dbReference>
<dbReference type="GO" id="GO:0005737">
    <property type="term" value="C:cytoplasm"/>
    <property type="evidence" value="ECO:0007669"/>
    <property type="project" value="UniProtKB-SubCell"/>
</dbReference>
<keyword evidence="2 11" id="KW-0963">Cytoplasm</keyword>
<evidence type="ECO:0000256" key="3">
    <source>
        <dbReference type="ARBA" id="ARBA00022598"/>
    </source>
</evidence>
<dbReference type="RefSeq" id="WP_085543455.1">
    <property type="nucleotide sequence ID" value="NZ_FXBB01000001.1"/>
</dbReference>
<feature type="modified residue" description="N6-carboxylysine" evidence="11">
    <location>
        <position position="224"/>
    </location>
</feature>
<dbReference type="EC" id="6.3.2.13" evidence="11"/>
<evidence type="ECO:0000256" key="11">
    <source>
        <dbReference type="HAMAP-Rule" id="MF_00208"/>
    </source>
</evidence>
<evidence type="ECO:0000256" key="6">
    <source>
        <dbReference type="ARBA" id="ARBA00022840"/>
    </source>
</evidence>
<comment type="function">
    <text evidence="11">Catalyzes the addition of meso-diaminopimelic acid to the nucleotide precursor UDP-N-acetylmuramoyl-L-alanyl-D-glutamate (UMAG) in the biosynthesis of bacterial cell-wall peptidoglycan.</text>
</comment>
<dbReference type="GO" id="GO:0051301">
    <property type="term" value="P:cell division"/>
    <property type="evidence" value="ECO:0007669"/>
    <property type="project" value="UniProtKB-KW"/>
</dbReference>
<evidence type="ECO:0000256" key="5">
    <source>
        <dbReference type="ARBA" id="ARBA00022741"/>
    </source>
</evidence>
<dbReference type="Pfam" id="PF02875">
    <property type="entry name" value="Mur_ligase_C"/>
    <property type="match status" value="1"/>
</dbReference>
<evidence type="ECO:0000256" key="7">
    <source>
        <dbReference type="ARBA" id="ARBA00022960"/>
    </source>
</evidence>
<evidence type="ECO:0000256" key="10">
    <source>
        <dbReference type="ARBA" id="ARBA00023316"/>
    </source>
</evidence>
<evidence type="ECO:0000256" key="1">
    <source>
        <dbReference type="ARBA" id="ARBA00005898"/>
    </source>
</evidence>
<dbReference type="InterPro" id="IPR005761">
    <property type="entry name" value="UDP-N-AcMur-Glu-dNH2Pim_ligase"/>
</dbReference>
<evidence type="ECO:0000313" key="17">
    <source>
        <dbReference type="Proteomes" id="UP000193355"/>
    </source>
</evidence>
<dbReference type="InterPro" id="IPR004101">
    <property type="entry name" value="Mur_ligase_C"/>
</dbReference>
<keyword evidence="17" id="KW-1185">Reference proteome</keyword>
<comment type="catalytic activity">
    <reaction evidence="11">
        <text>UDP-N-acetyl-alpha-D-muramoyl-L-alanyl-D-glutamate + meso-2,6-diaminopimelate + ATP = UDP-N-acetyl-alpha-D-muramoyl-L-alanyl-gamma-D-glutamyl-meso-2,6-diaminopimelate + ADP + phosphate + H(+)</text>
        <dbReference type="Rhea" id="RHEA:23676"/>
        <dbReference type="ChEBI" id="CHEBI:15378"/>
        <dbReference type="ChEBI" id="CHEBI:30616"/>
        <dbReference type="ChEBI" id="CHEBI:43474"/>
        <dbReference type="ChEBI" id="CHEBI:57791"/>
        <dbReference type="ChEBI" id="CHEBI:83900"/>
        <dbReference type="ChEBI" id="CHEBI:83905"/>
        <dbReference type="ChEBI" id="CHEBI:456216"/>
        <dbReference type="EC" id="6.3.2.13"/>
    </reaction>
</comment>
<dbReference type="Gene3D" id="3.40.1390.10">
    <property type="entry name" value="MurE/MurF, N-terminal domain"/>
    <property type="match status" value="1"/>
</dbReference>
<comment type="cofactor">
    <cofactor evidence="11">
        <name>Mg(2+)</name>
        <dbReference type="ChEBI" id="CHEBI:18420"/>
    </cofactor>
</comment>
<feature type="domain" description="Mur ligase C-terminal" evidence="14">
    <location>
        <begin position="335"/>
        <end position="463"/>
    </location>
</feature>
<feature type="binding site" evidence="11">
    <location>
        <position position="461"/>
    </location>
    <ligand>
        <name>meso-2,6-diaminopimelate</name>
        <dbReference type="ChEBI" id="CHEBI:57791"/>
    </ligand>
</feature>
<evidence type="ECO:0000259" key="13">
    <source>
        <dbReference type="Pfam" id="PF01225"/>
    </source>
</evidence>
<dbReference type="PROSITE" id="PS01011">
    <property type="entry name" value="FOLYLPOLYGLU_SYNT_1"/>
    <property type="match status" value="1"/>
</dbReference>
<dbReference type="STRING" id="561720.SAMN06275492_101167"/>
<dbReference type="InterPro" id="IPR036565">
    <property type="entry name" value="Mur-like_cat_sf"/>
</dbReference>
<comment type="pathway">
    <text evidence="11 12">Cell wall biogenesis; peptidoglycan biosynthesis.</text>
</comment>
<keyword evidence="4 11" id="KW-0132">Cell division</keyword>
<dbReference type="NCBIfam" id="NF001126">
    <property type="entry name" value="PRK00139.1-4"/>
    <property type="match status" value="1"/>
</dbReference>
<dbReference type="GO" id="GO:0004326">
    <property type="term" value="F:tetrahydrofolylpolyglutamate synthase activity"/>
    <property type="evidence" value="ECO:0007669"/>
    <property type="project" value="InterPro"/>
</dbReference>
<feature type="binding site" evidence="11">
    <location>
        <position position="465"/>
    </location>
    <ligand>
        <name>meso-2,6-diaminopimelate</name>
        <dbReference type="ChEBI" id="CHEBI:57791"/>
    </ligand>
</feature>
<feature type="binding site" evidence="11">
    <location>
        <begin position="116"/>
        <end position="122"/>
    </location>
    <ligand>
        <name>ATP</name>
        <dbReference type="ChEBI" id="CHEBI:30616"/>
    </ligand>
</feature>
<dbReference type="GO" id="GO:0009252">
    <property type="term" value="P:peptidoglycan biosynthetic process"/>
    <property type="evidence" value="ECO:0007669"/>
    <property type="project" value="UniProtKB-UniRule"/>
</dbReference>
<evidence type="ECO:0000256" key="2">
    <source>
        <dbReference type="ARBA" id="ARBA00022490"/>
    </source>
</evidence>
<proteinExistence type="inferred from homology"/>
<evidence type="ECO:0000256" key="8">
    <source>
        <dbReference type="ARBA" id="ARBA00022984"/>
    </source>
</evidence>
<evidence type="ECO:0000313" key="16">
    <source>
        <dbReference type="EMBL" id="SMG10008.1"/>
    </source>
</evidence>
<dbReference type="Gene3D" id="3.40.1190.10">
    <property type="entry name" value="Mur-like, catalytic domain"/>
    <property type="match status" value="1"/>
</dbReference>
<evidence type="ECO:0000256" key="12">
    <source>
        <dbReference type="RuleBase" id="RU004135"/>
    </source>
</evidence>
<dbReference type="EMBL" id="FXBB01000001">
    <property type="protein sequence ID" value="SMG10008.1"/>
    <property type="molecule type" value="Genomic_DNA"/>
</dbReference>
<dbReference type="InterPro" id="IPR000713">
    <property type="entry name" value="Mur_ligase_N"/>
</dbReference>
<reference evidence="17" key="1">
    <citation type="submission" date="2017-04" db="EMBL/GenBank/DDBJ databases">
        <authorList>
            <person name="Varghese N."/>
            <person name="Submissions S."/>
        </authorList>
    </citation>
    <scope>NUCLEOTIDE SEQUENCE [LARGE SCALE GENOMIC DNA]</scope>
    <source>
        <strain evidence="17">USBA 82</strain>
    </source>
</reference>
<dbReference type="GO" id="GO:0008360">
    <property type="term" value="P:regulation of cell shape"/>
    <property type="evidence" value="ECO:0007669"/>
    <property type="project" value="UniProtKB-KW"/>
</dbReference>
<dbReference type="PANTHER" id="PTHR23135">
    <property type="entry name" value="MUR LIGASE FAMILY MEMBER"/>
    <property type="match status" value="1"/>
</dbReference>
<dbReference type="NCBIfam" id="TIGR01085">
    <property type="entry name" value="murE"/>
    <property type="match status" value="1"/>
</dbReference>
<dbReference type="Gene3D" id="3.90.190.20">
    <property type="entry name" value="Mur ligase, C-terminal domain"/>
    <property type="match status" value="1"/>
</dbReference>
<name>A0A1X7I7A6_9BACT</name>
<dbReference type="SUPFAM" id="SSF63418">
    <property type="entry name" value="MurE/MurF N-terminal domain"/>
    <property type="match status" value="1"/>
</dbReference>
<dbReference type="UniPathway" id="UPA00219"/>
<dbReference type="PANTHER" id="PTHR23135:SF4">
    <property type="entry name" value="UDP-N-ACETYLMURAMOYL-L-ALANYL-D-GLUTAMATE--2,6-DIAMINOPIMELATE LIGASE MURE HOMOLOG, CHLOROPLASTIC"/>
    <property type="match status" value="1"/>
</dbReference>